<reference evidence="2 3" key="1">
    <citation type="submission" date="2019-11" db="EMBL/GenBank/DDBJ databases">
        <authorList>
            <person name="Li X.-J."/>
            <person name="Feng X.-M."/>
        </authorList>
    </citation>
    <scope>NUCLEOTIDE SEQUENCE [LARGE SCALE GENOMIC DNA]</scope>
    <source>
        <strain evidence="2 3">XMNu-373</strain>
    </source>
</reference>
<feature type="region of interest" description="Disordered" evidence="1">
    <location>
        <begin position="170"/>
        <end position="218"/>
    </location>
</feature>
<name>A0A7K3LZY5_9ACTN</name>
<evidence type="ECO:0008006" key="4">
    <source>
        <dbReference type="Google" id="ProtNLM"/>
    </source>
</evidence>
<dbReference type="EMBL" id="WLZY01000001">
    <property type="protein sequence ID" value="NDL56232.1"/>
    <property type="molecule type" value="Genomic_DNA"/>
</dbReference>
<comment type="caution">
    <text evidence="2">The sequence shown here is derived from an EMBL/GenBank/DDBJ whole genome shotgun (WGS) entry which is preliminary data.</text>
</comment>
<protein>
    <recommendedName>
        <fullName evidence="4">RHS repeat protein</fullName>
    </recommendedName>
</protein>
<evidence type="ECO:0000313" key="3">
    <source>
        <dbReference type="Proteomes" id="UP000460435"/>
    </source>
</evidence>
<keyword evidence="3" id="KW-1185">Reference proteome</keyword>
<proteinExistence type="predicted"/>
<gene>
    <name evidence="2" type="ORF">F7O44_03990</name>
</gene>
<organism evidence="2 3">
    <name type="scientific">Phytoactinopolyspora mesophila</name>
    <dbReference type="NCBI Taxonomy" id="2650750"/>
    <lineage>
        <taxon>Bacteria</taxon>
        <taxon>Bacillati</taxon>
        <taxon>Actinomycetota</taxon>
        <taxon>Actinomycetes</taxon>
        <taxon>Jiangellales</taxon>
        <taxon>Jiangellaceae</taxon>
        <taxon>Phytoactinopolyspora</taxon>
    </lineage>
</organism>
<evidence type="ECO:0000313" key="2">
    <source>
        <dbReference type="EMBL" id="NDL56232.1"/>
    </source>
</evidence>
<sequence length="218" mass="24361">MDEITYDAQGNRVAVKTFRSGMGITRKLSWDINAALPLLTAVDDVTGDSFYRYDPQGNPSAGVLDGEEAAIFAFGWSRFCSADGAALPRAHPKNRSKQRKQAMWQLRRLQERLCVELILVRARHLDLELTVTGRPGAVRLRSACQHALHVGLTSPSFVPNLRRKAARKARLSTHGLAPGARTSWPTPTQVTRTRRRTASPSSQPFFDLNSRRQGRQDR</sequence>
<evidence type="ECO:0000256" key="1">
    <source>
        <dbReference type="SAM" id="MobiDB-lite"/>
    </source>
</evidence>
<accession>A0A7K3LZY5</accession>
<dbReference type="Proteomes" id="UP000460435">
    <property type="component" value="Unassembled WGS sequence"/>
</dbReference>
<dbReference type="AlphaFoldDB" id="A0A7K3LZY5"/>
<dbReference type="RefSeq" id="WP_162448848.1">
    <property type="nucleotide sequence ID" value="NZ_WLZY01000001.1"/>
</dbReference>